<feature type="signal peptide" evidence="3">
    <location>
        <begin position="1"/>
        <end position="19"/>
    </location>
</feature>
<evidence type="ECO:0000313" key="4">
    <source>
        <dbReference type="EMBL" id="MDZ8120226.1"/>
    </source>
</evidence>
<keyword evidence="2" id="KW-1133">Transmembrane helix</keyword>
<name>A0ABU5N1J4_9BACT</name>
<proteinExistence type="predicted"/>
<reference evidence="4 5" key="1">
    <citation type="journal article" date="2024" name="Appl. Environ. Microbiol.">
        <title>Pontiella agarivorans sp. nov., a novel marine anaerobic bacterium capable of degrading macroalgal polysaccharides and fixing nitrogen.</title>
        <authorList>
            <person name="Liu N."/>
            <person name="Kivenson V."/>
            <person name="Peng X."/>
            <person name="Cui Z."/>
            <person name="Lankiewicz T.S."/>
            <person name="Gosselin K.M."/>
            <person name="English C.J."/>
            <person name="Blair E.M."/>
            <person name="O'Malley M.A."/>
            <person name="Valentine D.L."/>
        </authorList>
    </citation>
    <scope>NUCLEOTIDE SEQUENCE [LARGE SCALE GENOMIC DNA]</scope>
    <source>
        <strain evidence="4 5">NLcol2</strain>
    </source>
</reference>
<evidence type="ECO:0000256" key="3">
    <source>
        <dbReference type="SAM" id="SignalP"/>
    </source>
</evidence>
<organism evidence="4 5">
    <name type="scientific">Pontiella agarivorans</name>
    <dbReference type="NCBI Taxonomy" id="3038953"/>
    <lineage>
        <taxon>Bacteria</taxon>
        <taxon>Pseudomonadati</taxon>
        <taxon>Kiritimatiellota</taxon>
        <taxon>Kiritimatiellia</taxon>
        <taxon>Kiritimatiellales</taxon>
        <taxon>Pontiellaceae</taxon>
        <taxon>Pontiella</taxon>
    </lineage>
</organism>
<sequence length="277" mass="29629">MKTVITFSFLLFFCLSSFSEIFTLDLNSPNQFTDNFQTSYTGTPVSQQSDGGLGGSGSIDFTSGDGTQGWHTKFSFDPIDVGVSLSLSYAFQYHDNDAGIKSSSGVKIGFCTDPTSPSDQSGMPSSGLLGDLGMWSWGTHLSDTLSSGSSGMISGGLGNAISMTDYGWYEIGLALSRTADTTYDITYSFWSLNDDGEKDTQLGFNTGAHDSSKFNTTLYPFLALENPGAEATFNALDNITLSSTGTINDLAIPEPSSLTLAGFIAAFAFFIRRRMMI</sequence>
<evidence type="ECO:0000256" key="2">
    <source>
        <dbReference type="SAM" id="Phobius"/>
    </source>
</evidence>
<keyword evidence="2" id="KW-0472">Membrane</keyword>
<keyword evidence="3" id="KW-0732">Signal</keyword>
<comment type="caution">
    <text evidence="4">The sequence shown here is derived from an EMBL/GenBank/DDBJ whole genome shotgun (WGS) entry which is preliminary data.</text>
</comment>
<feature type="chain" id="PRO_5045332797" description="PEP-CTERM protein-sorting domain-containing protein" evidence="3">
    <location>
        <begin position="20"/>
        <end position="277"/>
    </location>
</feature>
<dbReference type="Proteomes" id="UP001290861">
    <property type="component" value="Unassembled WGS sequence"/>
</dbReference>
<feature type="transmembrane region" description="Helical" evidence="2">
    <location>
        <begin position="250"/>
        <end position="271"/>
    </location>
</feature>
<gene>
    <name evidence="4" type="ORF">P9H32_16470</name>
</gene>
<evidence type="ECO:0000256" key="1">
    <source>
        <dbReference type="SAM" id="MobiDB-lite"/>
    </source>
</evidence>
<accession>A0ABU5N1J4</accession>
<dbReference type="EMBL" id="JARVCO010000012">
    <property type="protein sequence ID" value="MDZ8120226.1"/>
    <property type="molecule type" value="Genomic_DNA"/>
</dbReference>
<keyword evidence="5" id="KW-1185">Reference proteome</keyword>
<dbReference type="RefSeq" id="WP_322610000.1">
    <property type="nucleotide sequence ID" value="NZ_JARVCO010000012.1"/>
</dbReference>
<protein>
    <recommendedName>
        <fullName evidence="6">PEP-CTERM protein-sorting domain-containing protein</fullName>
    </recommendedName>
</protein>
<evidence type="ECO:0000313" key="5">
    <source>
        <dbReference type="Proteomes" id="UP001290861"/>
    </source>
</evidence>
<evidence type="ECO:0008006" key="6">
    <source>
        <dbReference type="Google" id="ProtNLM"/>
    </source>
</evidence>
<feature type="region of interest" description="Disordered" evidence="1">
    <location>
        <begin position="38"/>
        <end position="58"/>
    </location>
</feature>
<keyword evidence="2" id="KW-0812">Transmembrane</keyword>